<feature type="coiled-coil region" evidence="8">
    <location>
        <begin position="514"/>
        <end position="549"/>
    </location>
</feature>
<feature type="domain" description="PAS" evidence="11">
    <location>
        <begin position="398"/>
        <end position="468"/>
    </location>
</feature>
<dbReference type="KEGG" id="oac:Oscil6304_4633"/>
<dbReference type="InterPro" id="IPR052162">
    <property type="entry name" value="Sensor_kinase/Photoreceptor"/>
</dbReference>
<dbReference type="PANTHER" id="PTHR43304">
    <property type="entry name" value="PHYTOCHROME-LIKE PROTEIN CPH1"/>
    <property type="match status" value="1"/>
</dbReference>
<dbReference type="NCBIfam" id="TIGR00229">
    <property type="entry name" value="sensory_box"/>
    <property type="match status" value="3"/>
</dbReference>
<evidence type="ECO:0000256" key="7">
    <source>
        <dbReference type="ARBA" id="ARBA00023012"/>
    </source>
</evidence>
<dbReference type="EMBL" id="CP003607">
    <property type="protein sequence ID" value="AFY84146.1"/>
    <property type="molecule type" value="Genomic_DNA"/>
</dbReference>
<evidence type="ECO:0000259" key="12">
    <source>
        <dbReference type="PROSITE" id="PS50113"/>
    </source>
</evidence>
<evidence type="ECO:0000313" key="14">
    <source>
        <dbReference type="EMBL" id="AFY84146.1"/>
    </source>
</evidence>
<dbReference type="Pfam" id="PF01590">
    <property type="entry name" value="GAF"/>
    <property type="match status" value="1"/>
</dbReference>
<feature type="coiled-coil region" evidence="8">
    <location>
        <begin position="681"/>
        <end position="718"/>
    </location>
</feature>
<feature type="domain" description="PAC" evidence="12">
    <location>
        <begin position="345"/>
        <end position="397"/>
    </location>
</feature>
<feature type="domain" description="Histidine kinase" evidence="10">
    <location>
        <begin position="924"/>
        <end position="1200"/>
    </location>
</feature>
<dbReference type="InterPro" id="IPR029016">
    <property type="entry name" value="GAF-like_dom_sf"/>
</dbReference>
<dbReference type="Pfam" id="PF08447">
    <property type="entry name" value="PAS_3"/>
    <property type="match status" value="2"/>
</dbReference>
<dbReference type="PROSITE" id="PS50112">
    <property type="entry name" value="PAS"/>
    <property type="match status" value="2"/>
</dbReference>
<accession>K9TPQ5</accession>
<sequence>MKLQTKLVSSFLGLTAIVALLGITHVSSNQNISKRIEAISTRKVPRIVALKEIKVTSLRMITEVTSYALLQSELERLGETRNNAPTVVEGESREYQEAYQNLQTWLVELDQLTPNTGEEREFLVEVMQLTQEVDRIAQEIIQLKSQNVTRPILNNYRELEELQETFISKLSYQTSQSIFALQEEQRLIIDQTSQSNLINIILIILIALLGISLGLLLAENIAKPIIKLKNAAIAIGQGKLDVRVHINSSSEIGILAEAFNSMAEELTKKTVSKHYVDNIFKSLIDALIVLNPDGTIQDFNFATLFLLGYEDDTELLGRPISHLLKDRLTYDELATQAGIANSLIGRKEVEFLSKDGQVIPVYFSASVMRDQGGSIQAIVCLAQDIRERKRAEAALRESEYRYHTLASISPVGIFRMSQKGRFLYVNERLSQITGLTENQAKTGDWFEAIHPSDRSRVIQEWNESVKEQLPFQSEFRFLHENGTERWVWGQAVCQSDKDCNGSDYVGTIADITERKGMEEALQQANDELETRVQNRTFELRQALEQLQRESLERKLVAEALHQSQERLNGILQSIDDVVWSVSGTTSEMLYLSPAVETIYERPASTFFENFNLWQEVIYPKDQSMVNLAFQNSLETGTTDVEYRIVRPSGEVRWLRQRTRLVRDRDGNPLRIDGIASDITDRKQAEAQLRKSELRYRKLAKQEALINRLTDQIRNSLEIDTILETAVSEIRSLLQVDRCLFIWYRPQGLEKNNSSHNGATSTLSPCWEVVKESHSPDLTSLLGYYPTDPESSLMAQLLNRETIQVDDVRQSQNPDPLKLQAASGYQAFVALPIQTLNGEIGLVSCGHCQGPRRWSDRELLLLKAIANQVAIAISQAELYTRATDSARHAREKAQQLQQTLRELQKTQTQLIQTEKMSSLGQMVAGVAHEINNPVSFIYGNIEPANEYIHNLLHLLELYQTHYAEPDPEIQEVIEEIDLEFIIDDLPKLLSSMKVGANRIREIVLSLRNFSRLDESQMKSVNLHEGIDSTLLILQNRLKAKPGRAEIKIIKDYDNLPLVECYGGELNQVFMNLLSNAIDALERPLQKNNSKHNTALVPGVTQTESDAAIAPANYAPYIRIQTTRQGINQIEIRISDNGTGMTEQVRQRIFDPFFTTKPVGAGTGLGLSISYQIIVEKHRGQLECVSTPGRGTEFLISLPIHPAESTGKR</sequence>
<keyword evidence="8" id="KW-0175">Coiled coil</keyword>
<name>K9TPQ5_9CYAN</name>
<keyword evidence="9" id="KW-0472">Membrane</keyword>
<evidence type="ECO:0000259" key="13">
    <source>
        <dbReference type="PROSITE" id="PS50885"/>
    </source>
</evidence>
<protein>
    <recommendedName>
        <fullName evidence="3">histidine kinase</fullName>
        <ecNumber evidence="3">2.7.13.3</ecNumber>
    </recommendedName>
</protein>
<dbReference type="PROSITE" id="PS50885">
    <property type="entry name" value="HAMP"/>
    <property type="match status" value="1"/>
</dbReference>
<dbReference type="InterPro" id="IPR001610">
    <property type="entry name" value="PAC"/>
</dbReference>
<organism evidence="14 15">
    <name type="scientific">Oscillatoria acuminata PCC 6304</name>
    <dbReference type="NCBI Taxonomy" id="56110"/>
    <lineage>
        <taxon>Bacteria</taxon>
        <taxon>Bacillati</taxon>
        <taxon>Cyanobacteriota</taxon>
        <taxon>Cyanophyceae</taxon>
        <taxon>Oscillatoriophycideae</taxon>
        <taxon>Oscillatoriales</taxon>
        <taxon>Oscillatoriaceae</taxon>
        <taxon>Oscillatoria</taxon>
    </lineage>
</organism>
<keyword evidence="6" id="KW-0418">Kinase</keyword>
<keyword evidence="9" id="KW-0812">Transmembrane</keyword>
<feature type="domain" description="PAC" evidence="12">
    <location>
        <begin position="471"/>
        <end position="523"/>
    </location>
</feature>
<dbReference type="InterPro" id="IPR004358">
    <property type="entry name" value="Sig_transdc_His_kin-like_C"/>
</dbReference>
<feature type="domain" description="PAC" evidence="12">
    <location>
        <begin position="638"/>
        <end position="690"/>
    </location>
</feature>
<keyword evidence="5" id="KW-0808">Transferase</keyword>
<gene>
    <name evidence="14" type="ORF">Oscil6304_4633</name>
</gene>
<dbReference type="GO" id="GO:0016020">
    <property type="term" value="C:membrane"/>
    <property type="evidence" value="ECO:0007669"/>
    <property type="project" value="UniProtKB-SubCell"/>
</dbReference>
<dbReference type="SUPFAM" id="SSF55781">
    <property type="entry name" value="GAF domain-like"/>
    <property type="match status" value="1"/>
</dbReference>
<dbReference type="SMART" id="SM00091">
    <property type="entry name" value="PAS"/>
    <property type="match status" value="3"/>
</dbReference>
<dbReference type="SMART" id="SM00065">
    <property type="entry name" value="GAF"/>
    <property type="match status" value="1"/>
</dbReference>
<dbReference type="CDD" id="cd06225">
    <property type="entry name" value="HAMP"/>
    <property type="match status" value="1"/>
</dbReference>
<feature type="transmembrane region" description="Helical" evidence="9">
    <location>
        <begin position="197"/>
        <end position="218"/>
    </location>
</feature>
<dbReference type="eggNOG" id="COG4191">
    <property type="taxonomic scope" value="Bacteria"/>
</dbReference>
<dbReference type="SMART" id="SM00304">
    <property type="entry name" value="HAMP"/>
    <property type="match status" value="1"/>
</dbReference>
<dbReference type="CDD" id="cd00130">
    <property type="entry name" value="PAS"/>
    <property type="match status" value="3"/>
</dbReference>
<feature type="domain" description="PAS" evidence="11">
    <location>
        <begin position="563"/>
        <end position="636"/>
    </location>
</feature>
<evidence type="ECO:0000259" key="10">
    <source>
        <dbReference type="PROSITE" id="PS50109"/>
    </source>
</evidence>
<dbReference type="SUPFAM" id="SSF47384">
    <property type="entry name" value="Homodimeric domain of signal transducing histidine kinase"/>
    <property type="match status" value="1"/>
</dbReference>
<proteinExistence type="predicted"/>
<dbReference type="FunCoup" id="K9TPQ5">
    <property type="interactions" value="168"/>
</dbReference>
<dbReference type="PRINTS" id="PR00344">
    <property type="entry name" value="BCTRLSENSOR"/>
</dbReference>
<dbReference type="Gene3D" id="3.30.450.20">
    <property type="entry name" value="PAS domain"/>
    <property type="match status" value="3"/>
</dbReference>
<dbReference type="InterPro" id="IPR000700">
    <property type="entry name" value="PAS-assoc_C"/>
</dbReference>
<dbReference type="STRING" id="56110.Oscil6304_4633"/>
<keyword evidence="7" id="KW-0902">Two-component regulatory system</keyword>
<dbReference type="SMART" id="SM00086">
    <property type="entry name" value="PAC"/>
    <property type="match status" value="3"/>
</dbReference>
<dbReference type="InterPro" id="IPR005467">
    <property type="entry name" value="His_kinase_dom"/>
</dbReference>
<dbReference type="InterPro" id="IPR013655">
    <property type="entry name" value="PAS_fold_3"/>
</dbReference>
<dbReference type="InterPro" id="IPR003661">
    <property type="entry name" value="HisK_dim/P_dom"/>
</dbReference>
<evidence type="ECO:0000256" key="1">
    <source>
        <dbReference type="ARBA" id="ARBA00000085"/>
    </source>
</evidence>
<dbReference type="Proteomes" id="UP000010367">
    <property type="component" value="Chromosome"/>
</dbReference>
<dbReference type="SMART" id="SM00387">
    <property type="entry name" value="HATPase_c"/>
    <property type="match status" value="1"/>
</dbReference>
<dbReference type="Gene3D" id="3.30.450.40">
    <property type="match status" value="1"/>
</dbReference>
<evidence type="ECO:0000256" key="4">
    <source>
        <dbReference type="ARBA" id="ARBA00022553"/>
    </source>
</evidence>
<feature type="coiled-coil region" evidence="8">
    <location>
        <begin position="878"/>
        <end position="915"/>
    </location>
</feature>
<dbReference type="SUPFAM" id="SSF55874">
    <property type="entry name" value="ATPase domain of HSP90 chaperone/DNA topoisomerase II/histidine kinase"/>
    <property type="match status" value="1"/>
</dbReference>
<dbReference type="PANTHER" id="PTHR43304:SF1">
    <property type="entry name" value="PAC DOMAIN-CONTAINING PROTEIN"/>
    <property type="match status" value="1"/>
</dbReference>
<dbReference type="SMART" id="SM00388">
    <property type="entry name" value="HisKA"/>
    <property type="match status" value="1"/>
</dbReference>
<dbReference type="InParanoid" id="K9TPQ5"/>
<dbReference type="Pfam" id="PF00989">
    <property type="entry name" value="PAS"/>
    <property type="match status" value="1"/>
</dbReference>
<feature type="domain" description="HAMP" evidence="13">
    <location>
        <begin position="219"/>
        <end position="271"/>
    </location>
</feature>
<dbReference type="InterPro" id="IPR036097">
    <property type="entry name" value="HisK_dim/P_sf"/>
</dbReference>
<evidence type="ECO:0000256" key="8">
    <source>
        <dbReference type="SAM" id="Coils"/>
    </source>
</evidence>
<dbReference type="EC" id="2.7.13.3" evidence="3"/>
<evidence type="ECO:0000256" key="5">
    <source>
        <dbReference type="ARBA" id="ARBA00022679"/>
    </source>
</evidence>
<dbReference type="InterPro" id="IPR000014">
    <property type="entry name" value="PAS"/>
</dbReference>
<dbReference type="Pfam" id="PF00672">
    <property type="entry name" value="HAMP"/>
    <property type="match status" value="1"/>
</dbReference>
<dbReference type="Gene3D" id="3.30.565.10">
    <property type="entry name" value="Histidine kinase-like ATPase, C-terminal domain"/>
    <property type="match status" value="1"/>
</dbReference>
<evidence type="ECO:0000313" key="15">
    <source>
        <dbReference type="Proteomes" id="UP000010367"/>
    </source>
</evidence>
<dbReference type="PATRIC" id="fig|56110.3.peg.5624"/>
<evidence type="ECO:0000259" key="11">
    <source>
        <dbReference type="PROSITE" id="PS50112"/>
    </source>
</evidence>
<keyword evidence="9" id="KW-1133">Transmembrane helix</keyword>
<dbReference type="GO" id="GO:0006355">
    <property type="term" value="P:regulation of DNA-templated transcription"/>
    <property type="evidence" value="ECO:0007669"/>
    <property type="project" value="InterPro"/>
</dbReference>
<dbReference type="InterPro" id="IPR003660">
    <property type="entry name" value="HAMP_dom"/>
</dbReference>
<dbReference type="CDD" id="cd00082">
    <property type="entry name" value="HisKA"/>
    <property type="match status" value="1"/>
</dbReference>
<dbReference type="OrthoDB" id="9808408at2"/>
<evidence type="ECO:0000256" key="2">
    <source>
        <dbReference type="ARBA" id="ARBA00004370"/>
    </source>
</evidence>
<dbReference type="Gene3D" id="1.10.287.130">
    <property type="match status" value="1"/>
</dbReference>
<dbReference type="PROSITE" id="PS50109">
    <property type="entry name" value="HIS_KIN"/>
    <property type="match status" value="1"/>
</dbReference>
<dbReference type="PROSITE" id="PS50113">
    <property type="entry name" value="PAC"/>
    <property type="match status" value="3"/>
</dbReference>
<dbReference type="Pfam" id="PF02518">
    <property type="entry name" value="HATPase_c"/>
    <property type="match status" value="1"/>
</dbReference>
<dbReference type="Gene3D" id="6.10.340.10">
    <property type="match status" value="1"/>
</dbReference>
<dbReference type="InterPro" id="IPR035965">
    <property type="entry name" value="PAS-like_dom_sf"/>
</dbReference>
<keyword evidence="4" id="KW-0597">Phosphoprotein</keyword>
<dbReference type="GO" id="GO:0000155">
    <property type="term" value="F:phosphorelay sensor kinase activity"/>
    <property type="evidence" value="ECO:0007669"/>
    <property type="project" value="InterPro"/>
</dbReference>
<evidence type="ECO:0000256" key="3">
    <source>
        <dbReference type="ARBA" id="ARBA00012438"/>
    </source>
</evidence>
<dbReference type="RefSeq" id="WP_015150765.1">
    <property type="nucleotide sequence ID" value="NC_019693.1"/>
</dbReference>
<dbReference type="InterPro" id="IPR003594">
    <property type="entry name" value="HATPase_dom"/>
</dbReference>
<dbReference type="SUPFAM" id="SSF158472">
    <property type="entry name" value="HAMP domain-like"/>
    <property type="match status" value="1"/>
</dbReference>
<comment type="catalytic activity">
    <reaction evidence="1">
        <text>ATP + protein L-histidine = ADP + protein N-phospho-L-histidine.</text>
        <dbReference type="EC" id="2.7.13.3"/>
    </reaction>
</comment>
<dbReference type="AlphaFoldDB" id="K9TPQ5"/>
<dbReference type="InterPro" id="IPR036890">
    <property type="entry name" value="HATPase_C_sf"/>
</dbReference>
<dbReference type="SUPFAM" id="SSF55785">
    <property type="entry name" value="PYP-like sensor domain (PAS domain)"/>
    <property type="match status" value="3"/>
</dbReference>
<dbReference type="InterPro" id="IPR003018">
    <property type="entry name" value="GAF"/>
</dbReference>
<dbReference type="HOGENOM" id="CLU_000445_114_39_3"/>
<dbReference type="InterPro" id="IPR013767">
    <property type="entry name" value="PAS_fold"/>
</dbReference>
<comment type="subcellular location">
    <subcellularLocation>
        <location evidence="2">Membrane</location>
    </subcellularLocation>
</comment>
<keyword evidence="15" id="KW-1185">Reference proteome</keyword>
<evidence type="ECO:0000256" key="6">
    <source>
        <dbReference type="ARBA" id="ARBA00022777"/>
    </source>
</evidence>
<reference evidence="14 15" key="1">
    <citation type="submission" date="2012-06" db="EMBL/GenBank/DDBJ databases">
        <title>Finished chromosome of genome of Oscillatoria acuminata PCC 6304.</title>
        <authorList>
            <consortium name="US DOE Joint Genome Institute"/>
            <person name="Gugger M."/>
            <person name="Coursin T."/>
            <person name="Rippka R."/>
            <person name="Tandeau De Marsac N."/>
            <person name="Huntemann M."/>
            <person name="Wei C.-L."/>
            <person name="Han J."/>
            <person name="Detter J.C."/>
            <person name="Han C."/>
            <person name="Tapia R."/>
            <person name="Davenport K."/>
            <person name="Daligault H."/>
            <person name="Erkkila T."/>
            <person name="Gu W."/>
            <person name="Munk A.C.C."/>
            <person name="Teshima H."/>
            <person name="Xu Y."/>
            <person name="Chain P."/>
            <person name="Chen A."/>
            <person name="Krypides N."/>
            <person name="Mavromatis K."/>
            <person name="Markowitz V."/>
            <person name="Szeto E."/>
            <person name="Ivanova N."/>
            <person name="Mikhailova N."/>
            <person name="Ovchinnikova G."/>
            <person name="Pagani I."/>
            <person name="Pati A."/>
            <person name="Goodwin L."/>
            <person name="Peters L."/>
            <person name="Pitluck S."/>
            <person name="Woyke T."/>
            <person name="Kerfeld C."/>
        </authorList>
    </citation>
    <scope>NUCLEOTIDE SEQUENCE [LARGE SCALE GENOMIC DNA]</scope>
    <source>
        <strain evidence="14 15">PCC 6304</strain>
    </source>
</reference>
<evidence type="ECO:0000256" key="9">
    <source>
        <dbReference type="SAM" id="Phobius"/>
    </source>
</evidence>